<dbReference type="Proteomes" id="UP000570595">
    <property type="component" value="Unassembled WGS sequence"/>
</dbReference>
<dbReference type="InterPro" id="IPR052055">
    <property type="entry name" value="Hepadnavirus_pol/RT"/>
</dbReference>
<dbReference type="Proteomes" id="UP000572268">
    <property type="component" value="Unassembled WGS sequence"/>
</dbReference>
<dbReference type="EMBL" id="JABANN010000210">
    <property type="protein sequence ID" value="KAF4666247.1"/>
    <property type="molecule type" value="Genomic_DNA"/>
</dbReference>
<dbReference type="EMBL" id="JABAHT010000282">
    <property type="protein sequence ID" value="KAF4659086.1"/>
    <property type="molecule type" value="Genomic_DNA"/>
</dbReference>
<reference evidence="3 4" key="1">
    <citation type="submission" date="2020-04" db="EMBL/GenBank/DDBJ databases">
        <title>Perkinsus olseni comparative genomics.</title>
        <authorList>
            <person name="Bogema D.R."/>
        </authorList>
    </citation>
    <scope>NUCLEOTIDE SEQUENCE [LARGE SCALE GENOMIC DNA]</scope>
    <source>
        <strain evidence="1">ATCC PRA-179</strain>
        <strain evidence="2">ATCC PRA-31</strain>
    </source>
</reference>
<comment type="caution">
    <text evidence="2">The sequence shown here is derived from an EMBL/GenBank/DDBJ whole genome shotgun (WGS) entry which is preliminary data.</text>
</comment>
<protein>
    <submittedName>
        <fullName evidence="2">Uncharacterized protein</fullName>
    </submittedName>
</protein>
<evidence type="ECO:0000313" key="3">
    <source>
        <dbReference type="Proteomes" id="UP000570595"/>
    </source>
</evidence>
<accession>A0A7J6M430</accession>
<name>A0A7J6M430_PEROL</name>
<dbReference type="PANTHER" id="PTHR33050:SF7">
    <property type="entry name" value="RIBONUCLEASE H"/>
    <property type="match status" value="1"/>
</dbReference>
<evidence type="ECO:0000313" key="4">
    <source>
        <dbReference type="Proteomes" id="UP000572268"/>
    </source>
</evidence>
<dbReference type="PANTHER" id="PTHR33050">
    <property type="entry name" value="REVERSE TRANSCRIPTASE DOMAIN-CONTAINING PROTEIN"/>
    <property type="match status" value="1"/>
</dbReference>
<evidence type="ECO:0000313" key="1">
    <source>
        <dbReference type="EMBL" id="KAF4659086.1"/>
    </source>
</evidence>
<evidence type="ECO:0000313" key="2">
    <source>
        <dbReference type="EMBL" id="KAF4666247.1"/>
    </source>
</evidence>
<proteinExistence type="predicted"/>
<organism evidence="2 4">
    <name type="scientific">Perkinsus olseni</name>
    <name type="common">Perkinsus atlanticus</name>
    <dbReference type="NCBI Taxonomy" id="32597"/>
    <lineage>
        <taxon>Eukaryota</taxon>
        <taxon>Sar</taxon>
        <taxon>Alveolata</taxon>
        <taxon>Perkinsozoa</taxon>
        <taxon>Perkinsea</taxon>
        <taxon>Perkinsida</taxon>
        <taxon>Perkinsidae</taxon>
        <taxon>Perkinsus</taxon>
    </lineage>
</organism>
<sequence length="332" mass="35704">MLYVDDVGWVVAEENVLSVLTSILLIDEALGLDISLNLGYQWDLDNLTVSLPDDKRAKLLLDLAQIIDNYPGNSITPSLLDKVTGRLTWATQIAPLFSAELSPFYGLQAIVRKLHLHKAKVGDSLVRSAKVFRALLQSSTMASTTASQLLGWASSLDREAVVVADASLTGLGGVIFDTTSVAGADSRCSNLEWFTVDYAHNALLRTLIATSGGLSSSDIGPLELVASVIGILRALQRGADTVTVLSDNVATVACINRRRAKSPRMNEIMLRLRQAWPSLGYCVLADHVRGEANGLADFLSRSSSVQRNQMMSGLGVEVNVAPILQMLALSLL</sequence>
<dbReference type="AlphaFoldDB" id="A0A7J6M430"/>
<gene>
    <name evidence="2" type="ORF">FOL46_003198</name>
    <name evidence="1" type="ORF">FOZ61_005015</name>
</gene>
<dbReference type="OrthoDB" id="447083at2759"/>